<accession>A0A5B7H8C4</accession>
<evidence type="ECO:0000313" key="2">
    <source>
        <dbReference type="Proteomes" id="UP000324222"/>
    </source>
</evidence>
<reference evidence="1 2" key="1">
    <citation type="submission" date="2019-05" db="EMBL/GenBank/DDBJ databases">
        <title>Another draft genome of Portunus trituberculatus and its Hox gene families provides insights of decapod evolution.</title>
        <authorList>
            <person name="Jeong J.-H."/>
            <person name="Song I."/>
            <person name="Kim S."/>
            <person name="Choi T."/>
            <person name="Kim D."/>
            <person name="Ryu S."/>
            <person name="Kim W."/>
        </authorList>
    </citation>
    <scope>NUCLEOTIDE SEQUENCE [LARGE SCALE GENOMIC DNA]</scope>
    <source>
        <tissue evidence="1">Muscle</tissue>
    </source>
</reference>
<dbReference type="AlphaFoldDB" id="A0A5B7H8C4"/>
<evidence type="ECO:0000313" key="1">
    <source>
        <dbReference type="EMBL" id="MPC67342.1"/>
    </source>
</evidence>
<comment type="caution">
    <text evidence="1">The sequence shown here is derived from an EMBL/GenBank/DDBJ whole genome shotgun (WGS) entry which is preliminary data.</text>
</comment>
<gene>
    <name evidence="1" type="ORF">E2C01_061517</name>
</gene>
<sequence length="125" mass="14171">MKGRGKGEQQLGGLYLAQGKHIAEDGDELVNVAEGIVERCGGDAHHIGLSDVTLWTENRVRTRENEPARTVLLYTVSVDHILKHCHAAFKRFYIVEAIFKSFKDVFLVPLRDQQDFHITEGQRNN</sequence>
<protein>
    <submittedName>
        <fullName evidence="1">Uncharacterized protein</fullName>
    </submittedName>
</protein>
<organism evidence="1 2">
    <name type="scientific">Portunus trituberculatus</name>
    <name type="common">Swimming crab</name>
    <name type="synonym">Neptunus trituberculatus</name>
    <dbReference type="NCBI Taxonomy" id="210409"/>
    <lineage>
        <taxon>Eukaryota</taxon>
        <taxon>Metazoa</taxon>
        <taxon>Ecdysozoa</taxon>
        <taxon>Arthropoda</taxon>
        <taxon>Crustacea</taxon>
        <taxon>Multicrustacea</taxon>
        <taxon>Malacostraca</taxon>
        <taxon>Eumalacostraca</taxon>
        <taxon>Eucarida</taxon>
        <taxon>Decapoda</taxon>
        <taxon>Pleocyemata</taxon>
        <taxon>Brachyura</taxon>
        <taxon>Eubrachyura</taxon>
        <taxon>Portunoidea</taxon>
        <taxon>Portunidae</taxon>
        <taxon>Portuninae</taxon>
        <taxon>Portunus</taxon>
    </lineage>
</organism>
<dbReference type="Proteomes" id="UP000324222">
    <property type="component" value="Unassembled WGS sequence"/>
</dbReference>
<proteinExistence type="predicted"/>
<name>A0A5B7H8C4_PORTR</name>
<dbReference type="EMBL" id="VSRR010026122">
    <property type="protein sequence ID" value="MPC67342.1"/>
    <property type="molecule type" value="Genomic_DNA"/>
</dbReference>
<keyword evidence="2" id="KW-1185">Reference proteome</keyword>